<evidence type="ECO:0000256" key="1">
    <source>
        <dbReference type="SAM" id="Phobius"/>
    </source>
</evidence>
<evidence type="ECO:0000313" key="3">
    <source>
        <dbReference type="EMBL" id="PSB22185.1"/>
    </source>
</evidence>
<evidence type="ECO:0000259" key="2">
    <source>
        <dbReference type="Pfam" id="PF00542"/>
    </source>
</evidence>
<sequence length="224" mass="25142">MRRVNTIVAGMLLGMGLPISLVCIWNLIQQSDSLTDSARSINIATLIFYGILPVAIGSWLTLNNHRQSQKLERDRLQRVFFNLLRQGDGNINILRFSMEANISGAEAKIYLDERAREFNAAFNVSEAGRVFYYFDGDFNTPTLKSIAGEETYDVVLEYVPPRTRQDVVRVIQQLTGLDEKPAKRVIKGSRASPILIAENVAKPTADQFRRQLEAVGASVLIVLR</sequence>
<dbReference type="RefSeq" id="WP_073069203.1">
    <property type="nucleotide sequence ID" value="NZ_MPPI01000001.1"/>
</dbReference>
<gene>
    <name evidence="3" type="ORF">C7B65_01915</name>
</gene>
<dbReference type="AlphaFoldDB" id="A0A2T1DP12"/>
<keyword evidence="1" id="KW-1133">Transmembrane helix</keyword>
<proteinExistence type="predicted"/>
<dbReference type="Gene3D" id="3.30.1390.10">
    <property type="match status" value="1"/>
</dbReference>
<evidence type="ECO:0000313" key="4">
    <source>
        <dbReference type="Proteomes" id="UP000238634"/>
    </source>
</evidence>
<protein>
    <recommendedName>
        <fullName evidence="2">Large ribosomal subunit protein bL12 C-terminal domain-containing protein</fullName>
    </recommendedName>
</protein>
<name>A0A2T1DP12_9CYAN</name>
<dbReference type="OrthoDB" id="444601at2"/>
<dbReference type="InterPro" id="IPR014719">
    <property type="entry name" value="Ribosomal_bL12_C/ClpS-like"/>
</dbReference>
<dbReference type="GO" id="GO:0003735">
    <property type="term" value="F:structural constituent of ribosome"/>
    <property type="evidence" value="ECO:0007669"/>
    <property type="project" value="InterPro"/>
</dbReference>
<reference evidence="3 4" key="1">
    <citation type="submission" date="2018-02" db="EMBL/GenBank/DDBJ databases">
        <authorList>
            <person name="Cohen D.B."/>
            <person name="Kent A.D."/>
        </authorList>
    </citation>
    <scope>NUCLEOTIDE SEQUENCE [LARGE SCALE GENOMIC DNA]</scope>
    <source>
        <strain evidence="3 4">ULC007</strain>
    </source>
</reference>
<dbReference type="STRING" id="1920490.GCA_001895925_00931"/>
<feature type="transmembrane region" description="Helical" evidence="1">
    <location>
        <begin position="7"/>
        <end position="28"/>
    </location>
</feature>
<organism evidence="3 4">
    <name type="scientific">Phormidesmis priestleyi ULC007</name>
    <dbReference type="NCBI Taxonomy" id="1920490"/>
    <lineage>
        <taxon>Bacteria</taxon>
        <taxon>Bacillati</taxon>
        <taxon>Cyanobacteriota</taxon>
        <taxon>Cyanophyceae</taxon>
        <taxon>Leptolyngbyales</taxon>
        <taxon>Leptolyngbyaceae</taxon>
        <taxon>Phormidesmis</taxon>
    </lineage>
</organism>
<accession>A0A2T1DP12</accession>
<dbReference type="Proteomes" id="UP000238634">
    <property type="component" value="Unassembled WGS sequence"/>
</dbReference>
<keyword evidence="1" id="KW-0812">Transmembrane</keyword>
<dbReference type="SUPFAM" id="SSF54736">
    <property type="entry name" value="ClpS-like"/>
    <property type="match status" value="1"/>
</dbReference>
<keyword evidence="4" id="KW-1185">Reference proteome</keyword>
<dbReference type="Pfam" id="PF00542">
    <property type="entry name" value="Ribosomal_L12"/>
    <property type="match status" value="1"/>
</dbReference>
<comment type="caution">
    <text evidence="3">The sequence shown here is derived from an EMBL/GenBank/DDBJ whole genome shotgun (WGS) entry which is preliminary data.</text>
</comment>
<keyword evidence="1" id="KW-0472">Membrane</keyword>
<reference evidence="3 4" key="2">
    <citation type="submission" date="2018-03" db="EMBL/GenBank/DDBJ databases">
        <title>The ancient ancestry and fast evolution of plastids.</title>
        <authorList>
            <person name="Moore K.R."/>
            <person name="Magnabosco C."/>
            <person name="Momper L."/>
            <person name="Gold D.A."/>
            <person name="Bosak T."/>
            <person name="Fournier G.P."/>
        </authorList>
    </citation>
    <scope>NUCLEOTIDE SEQUENCE [LARGE SCALE GENOMIC DNA]</scope>
    <source>
        <strain evidence="3 4">ULC007</strain>
    </source>
</reference>
<dbReference type="GO" id="GO:0006412">
    <property type="term" value="P:translation"/>
    <property type="evidence" value="ECO:0007669"/>
    <property type="project" value="InterPro"/>
</dbReference>
<feature type="domain" description="Large ribosomal subunit protein bL12 C-terminal" evidence="2">
    <location>
        <begin position="152"/>
        <end position="220"/>
    </location>
</feature>
<dbReference type="EMBL" id="PVWG01000001">
    <property type="protein sequence ID" value="PSB22185.1"/>
    <property type="molecule type" value="Genomic_DNA"/>
</dbReference>
<dbReference type="InterPro" id="IPR013823">
    <property type="entry name" value="Ribosomal_bL12_C"/>
</dbReference>
<feature type="transmembrane region" description="Helical" evidence="1">
    <location>
        <begin position="40"/>
        <end position="62"/>
    </location>
</feature>